<evidence type="ECO:0000313" key="2">
    <source>
        <dbReference type="Proteomes" id="UP000188637"/>
    </source>
</evidence>
<accession>A0ACC8XCW1</accession>
<organism evidence="1 2">
    <name type="scientific">Candidatus Epulonipiscium fishelsonii</name>
    <dbReference type="NCBI Taxonomy" id="77094"/>
    <lineage>
        <taxon>Bacteria</taxon>
        <taxon>Bacillati</taxon>
        <taxon>Bacillota</taxon>
        <taxon>Clostridia</taxon>
        <taxon>Lachnospirales</taxon>
        <taxon>Lachnospiraceae</taxon>
        <taxon>Candidatus Epulonipiscium</taxon>
    </lineage>
</organism>
<reference evidence="1" key="1">
    <citation type="submission" date="2016-08" db="EMBL/GenBank/DDBJ databases">
        <authorList>
            <person name="Ngugi D.K."/>
            <person name="Miyake S."/>
            <person name="Stingl U."/>
        </authorList>
    </citation>
    <scope>NUCLEOTIDE SEQUENCE</scope>
    <source>
        <strain evidence="1">SCG-D08WGA-EpuloA1</strain>
    </source>
</reference>
<keyword evidence="2" id="KW-1185">Reference proteome</keyword>
<protein>
    <submittedName>
        <fullName evidence="1">Uncharacterized protein</fullName>
    </submittedName>
</protein>
<evidence type="ECO:0000313" key="1">
    <source>
        <dbReference type="EMBL" id="ONI40593.1"/>
    </source>
</evidence>
<dbReference type="EMBL" id="LJHD01000234">
    <property type="protein sequence ID" value="ONI40593.1"/>
    <property type="molecule type" value="Genomic_DNA"/>
</dbReference>
<sequence>MSIVFPDKTDKEIIFSPNKVTLDKEINFSPSKITLDKEAIFNPKKPLNNDPKFENTEIEFVPSEKEVIFNPKKPLNNEHAFENPEYEIEFPPLEKEAIFSPEKTSTSANKENAQYDFYNMLQQIAGKKWIIILIIGYIILKNSGALINLSQYTSTDLLIIMIIIGLIVFWHVKTV</sequence>
<name>A0ACC8XCW1_9FIRM</name>
<dbReference type="Proteomes" id="UP000188637">
    <property type="component" value="Unassembled WGS sequence"/>
</dbReference>
<proteinExistence type="predicted"/>
<comment type="caution">
    <text evidence="1">The sequence shown here is derived from an EMBL/GenBank/DDBJ whole genome shotgun (WGS) entry which is preliminary data.</text>
</comment>
<gene>
    <name evidence="1" type="ORF">AN640_08665</name>
</gene>